<gene>
    <name evidence="2" type="ORF">EVOR1521_LOCUS10822</name>
</gene>
<dbReference type="EMBL" id="CAUJNA010001051">
    <property type="protein sequence ID" value="CAJ1383805.1"/>
    <property type="molecule type" value="Genomic_DNA"/>
</dbReference>
<keyword evidence="3" id="KW-1185">Reference proteome</keyword>
<evidence type="ECO:0000313" key="2">
    <source>
        <dbReference type="EMBL" id="CAJ1383805.1"/>
    </source>
</evidence>
<comment type="caution">
    <text evidence="2">The sequence shown here is derived from an EMBL/GenBank/DDBJ whole genome shotgun (WGS) entry which is preliminary data.</text>
</comment>
<name>A0AA36MS98_9DINO</name>
<feature type="region of interest" description="Disordered" evidence="1">
    <location>
        <begin position="194"/>
        <end position="215"/>
    </location>
</feature>
<accession>A0AA36MS98</accession>
<dbReference type="AlphaFoldDB" id="A0AA36MS98"/>
<sequence>MLQKEVSEKVLRNTNHEKKQLQEQLMETISGFTEVIEGLQDQCADGAINAPSVERLQDQLRDVNNSNHALQAEVENLRIHLEKLTESKKADARRSNGLGAGPEAQVHQLKDERDMLKARLEELHSNTASVQHDQQEQVHTQELKRLRQDVEALHNQKEQLRKQLQDQDKERQELQDNFLYVKGQLDKVQVKQAEAASNGSSDGQKELQRHQQTLQTVTEERNRLAARLDSTLNILEKEKAYHEQSVERVTSANSKLMEEKDRIAKEVERLSNLCSLGSIWLVGHG</sequence>
<evidence type="ECO:0000256" key="1">
    <source>
        <dbReference type="SAM" id="MobiDB-lite"/>
    </source>
</evidence>
<proteinExistence type="predicted"/>
<protein>
    <submittedName>
        <fullName evidence="2">Uncharacterized protein</fullName>
    </submittedName>
</protein>
<dbReference type="Gene3D" id="6.10.250.3110">
    <property type="match status" value="1"/>
</dbReference>
<dbReference type="Proteomes" id="UP001178507">
    <property type="component" value="Unassembled WGS sequence"/>
</dbReference>
<reference evidence="2" key="1">
    <citation type="submission" date="2023-08" db="EMBL/GenBank/DDBJ databases">
        <authorList>
            <person name="Chen Y."/>
            <person name="Shah S."/>
            <person name="Dougan E. K."/>
            <person name="Thang M."/>
            <person name="Chan C."/>
        </authorList>
    </citation>
    <scope>NUCLEOTIDE SEQUENCE</scope>
</reference>
<feature type="region of interest" description="Disordered" evidence="1">
    <location>
        <begin position="87"/>
        <end position="109"/>
    </location>
</feature>
<organism evidence="2 3">
    <name type="scientific">Effrenium voratum</name>
    <dbReference type="NCBI Taxonomy" id="2562239"/>
    <lineage>
        <taxon>Eukaryota</taxon>
        <taxon>Sar</taxon>
        <taxon>Alveolata</taxon>
        <taxon>Dinophyceae</taxon>
        <taxon>Suessiales</taxon>
        <taxon>Symbiodiniaceae</taxon>
        <taxon>Effrenium</taxon>
    </lineage>
</organism>
<evidence type="ECO:0000313" key="3">
    <source>
        <dbReference type="Proteomes" id="UP001178507"/>
    </source>
</evidence>